<feature type="compositionally biased region" description="Basic and acidic residues" evidence="1">
    <location>
        <begin position="2324"/>
        <end position="2333"/>
    </location>
</feature>
<dbReference type="InterPro" id="IPR003303">
    <property type="entry name" value="Filaggrin"/>
</dbReference>
<evidence type="ECO:0000256" key="1">
    <source>
        <dbReference type="SAM" id="MobiDB-lite"/>
    </source>
</evidence>
<proteinExistence type="predicted"/>
<feature type="compositionally biased region" description="Basic and acidic residues" evidence="1">
    <location>
        <begin position="1307"/>
        <end position="1338"/>
    </location>
</feature>
<feature type="compositionally biased region" description="Polar residues" evidence="1">
    <location>
        <begin position="673"/>
        <end position="682"/>
    </location>
</feature>
<dbReference type="Proteomes" id="UP000299084">
    <property type="component" value="Unassembled WGS sequence"/>
</dbReference>
<feature type="compositionally biased region" description="Basic and acidic residues" evidence="1">
    <location>
        <begin position="2054"/>
        <end position="2067"/>
    </location>
</feature>
<feature type="compositionally biased region" description="Basic and acidic residues" evidence="1">
    <location>
        <begin position="2393"/>
        <end position="2419"/>
    </location>
</feature>
<dbReference type="GO" id="GO:0036457">
    <property type="term" value="C:keratohyalin granule"/>
    <property type="evidence" value="ECO:0007669"/>
    <property type="project" value="TreeGrafter"/>
</dbReference>
<feature type="compositionally biased region" description="Low complexity" evidence="1">
    <location>
        <begin position="65"/>
        <end position="74"/>
    </location>
</feature>
<feature type="compositionally biased region" description="Basic residues" evidence="1">
    <location>
        <begin position="193"/>
        <end position="205"/>
    </location>
</feature>
<feature type="compositionally biased region" description="Basic and acidic residues" evidence="1">
    <location>
        <begin position="841"/>
        <end position="850"/>
    </location>
</feature>
<feature type="compositionally biased region" description="Polar residues" evidence="1">
    <location>
        <begin position="1733"/>
        <end position="1768"/>
    </location>
</feature>
<feature type="region of interest" description="Disordered" evidence="1">
    <location>
        <begin position="1868"/>
        <end position="2128"/>
    </location>
</feature>
<feature type="region of interest" description="Disordered" evidence="1">
    <location>
        <begin position="986"/>
        <end position="1053"/>
    </location>
</feature>
<feature type="compositionally biased region" description="Low complexity" evidence="1">
    <location>
        <begin position="2268"/>
        <end position="2285"/>
    </location>
</feature>
<dbReference type="GO" id="GO:0005198">
    <property type="term" value="F:structural molecule activity"/>
    <property type="evidence" value="ECO:0007669"/>
    <property type="project" value="InterPro"/>
</dbReference>
<dbReference type="GO" id="GO:0001533">
    <property type="term" value="C:cornified envelope"/>
    <property type="evidence" value="ECO:0007669"/>
    <property type="project" value="TreeGrafter"/>
</dbReference>
<feature type="compositionally biased region" description="Basic and acidic residues" evidence="1">
    <location>
        <begin position="1481"/>
        <end position="1499"/>
    </location>
</feature>
<feature type="compositionally biased region" description="Basic and acidic residues" evidence="1">
    <location>
        <begin position="2008"/>
        <end position="2030"/>
    </location>
</feature>
<name>A0A5N4CP22_CAMDR</name>
<feature type="compositionally biased region" description="Low complexity" evidence="1">
    <location>
        <begin position="612"/>
        <end position="622"/>
    </location>
</feature>
<organism evidence="2 3">
    <name type="scientific">Camelus dromedarius</name>
    <name type="common">Dromedary</name>
    <name type="synonym">Arabian camel</name>
    <dbReference type="NCBI Taxonomy" id="9838"/>
    <lineage>
        <taxon>Eukaryota</taxon>
        <taxon>Metazoa</taxon>
        <taxon>Chordata</taxon>
        <taxon>Craniata</taxon>
        <taxon>Vertebrata</taxon>
        <taxon>Euteleostomi</taxon>
        <taxon>Mammalia</taxon>
        <taxon>Eutheria</taxon>
        <taxon>Laurasiatheria</taxon>
        <taxon>Artiodactyla</taxon>
        <taxon>Tylopoda</taxon>
        <taxon>Camelidae</taxon>
        <taxon>Camelus</taxon>
    </lineage>
</organism>
<keyword evidence="3" id="KW-1185">Reference proteome</keyword>
<dbReference type="InterPro" id="IPR052503">
    <property type="entry name" value="S100-fused_Epidermal_Struct"/>
</dbReference>
<comment type="caution">
    <text evidence="2">The sequence shown here is derived from an EMBL/GenBank/DDBJ whole genome shotgun (WGS) entry which is preliminary data.</text>
</comment>
<feature type="region of interest" description="Disordered" evidence="1">
    <location>
        <begin position="568"/>
        <end position="687"/>
    </location>
</feature>
<feature type="compositionally biased region" description="Polar residues" evidence="1">
    <location>
        <begin position="2371"/>
        <end position="2387"/>
    </location>
</feature>
<feature type="compositionally biased region" description="Basic and acidic residues" evidence="1">
    <location>
        <begin position="1252"/>
        <end position="1266"/>
    </location>
</feature>
<feature type="compositionally biased region" description="Basic and acidic residues" evidence="1">
    <location>
        <begin position="206"/>
        <end position="221"/>
    </location>
</feature>
<feature type="compositionally biased region" description="Polar residues" evidence="1">
    <location>
        <begin position="1659"/>
        <end position="1669"/>
    </location>
</feature>
<feature type="compositionally biased region" description="Polar residues" evidence="1">
    <location>
        <begin position="315"/>
        <end position="325"/>
    </location>
</feature>
<reference evidence="2 3" key="1">
    <citation type="journal article" date="2019" name="Mol. Ecol. Resour.">
        <title>Improving Illumina assemblies with Hi-C and long reads: an example with the North African dromedary.</title>
        <authorList>
            <person name="Elbers J.P."/>
            <person name="Rogers M.F."/>
            <person name="Perelman P.L."/>
            <person name="Proskuryakova A.A."/>
            <person name="Serdyukova N.A."/>
            <person name="Johnson W.E."/>
            <person name="Horin P."/>
            <person name="Corander J."/>
            <person name="Murphy D."/>
            <person name="Burger P.A."/>
        </authorList>
    </citation>
    <scope>NUCLEOTIDE SEQUENCE [LARGE SCALE GENOMIC DNA]</scope>
    <source>
        <strain evidence="2">Drom800</strain>
        <tissue evidence="2">Blood</tissue>
    </source>
</reference>
<feature type="compositionally biased region" description="Polar residues" evidence="1">
    <location>
        <begin position="1501"/>
        <end position="1514"/>
    </location>
</feature>
<sequence length="2692" mass="290535">MSGQRTTLGSQTLSNGTGPPLQKGILSAGQRQGHRHEQQRDSSRHSGTGHRQTSTASSSGRPTESSVSQASDSDGSYEDAGRQTVTTHGRSGSSSRHQHGASHGQAGDSSRHSASHQGQRGAHRERDSVHGEGTAMSSKETAPDTQGLDMDKAQLCPVTVDPGNPVLARQATATAPMKMQGDKLLSATVQGHPYRKGFCPRRDRKQRWPETGHRHEHKETAPDTQGLDTDKLNCQASDSDGSYEDAGRQTFKAPTWGSHGQAGEALGPQHLIKGKEVHTERGLCPRRVGSSAGQRQGHRHEQQRDSSRHSGTGYGQSSTVSSTVDPGNPVLARQATARSPMKMQGDKLSVSQYGASHGQGGDSSRHSASHQGQRGAHRESDSVHGESRHRRKETTPALKDGYGQSSLSLVLLDTGIPVPVTPVTAKGIQKIHEGNLRLPTEDLGPVRDTNMGLPMAKQETALGTQRLIKGKEMHTERVTLSAGQRQGHRHEQQGDSSRHSGLDNKPQLRLLAQASDSDGSMKMQGDKTVTPMEDLGPVQGTNMGLPMAKQETALGTQHLIKGKEVHTERGTLSTGQRQGHLHEQQGDSSRHSGTGHRQTTTASTSGRHRESSVSQASDSDGSYEMQGDKLSRHQHGASHGQAGDSSRHSASHQGQRGAHRERDSVHGEDRGTAMSSKETAPDTQGLDMGKAQLCPVTVDPGNPVLARQATATAPMKMQGDKLQYGASHGQGGDSSRHSASHQGQRGAHRESDSQRWHKHRSRHQQERDNSRHSRTGYGQSSALSGTARHRDSSTSHSIRDNNMGLPMARQETALGTQRLIKGKEMHTERVTLSAGQRQGHRHEQQGDSSRHSGTGHRQTTTASTSGRHRESSVSQASDSDGSYEDAGRQTVTTHGRSGSSSRHQHGASHGQAGDSSRHSASHQGQRDAHRESDSVHGEQGHRHEQQGGQLHTQGLDTDKPQLRLLAVDTGNPVLARRVTATAPMKMQGDKLSRHQHGASHGQAGDSSRHSASHQGQRGAHRERDSVHGEDRGTHRAARRQLPDTQGLDTDKPQLRLLAVDTGNPVLARRVTATAPMKRGRQTVTTMKIWHISSRARGDTERGTLSTESLEAALARDRGTAMSSKETAPDTQGRVWTKLNCVSHSRPRESSVSQASDSDGSYEDAGRQTVTTHGRSRSSSVSQYGASHGQGGDSLGTQRLIKAKRCTRRVTLSTESLEAAWPQHTGRHQQERDNSRHSRTGYGQSSAPLWYARHRDSSTSHSSDRQRIQKIHEGNLDCPQKIWSSSRHNMGLPMARQETALGTQRLIKGKEMHTERGTRPRRDRDRHEQQGDSSRHLRDWTQTTQMRLLAPGECRETNCDHPLRLGPVQGTNMGLPMGQQETALGTQRLIKGKEMHTERVTCHGEDRGTAMSSKETAPDTQGLDTDKPQLRLLGVDTGNPVLARRVTATAPMKMQGDKLSRHQHGVPMAKQGTALGTQHSIKGKEVHTERGTLSTARDRGTAMSSKETAPDTQGLDTDKPQLRLLAVDTGNPVLARRVTATAPMKMQGDKLSRHQHGASHGQAGDSSRHSALSRAKRCTQREGLCPRRTGARHEPAKRQLQTQGLDMTKLNCVQSHQASDSDGSYEDAGRQTVTTHGRSRSSSVSQYGASHGQGGDSSRHSASVANNTGAATAGRETHSGTQGRDMGKARLSLVLLDTGDSIRDTNMGLPMARQETALGTQRLIKGKEMHTERVTLSTEKSRGTAMSSKGDSSRHSGTGHRQTTTASTSGRHRESVLARRDDHPWKISGPVQGTNMGLHGQAGDSLGTQRLIKGKRCTQREWTLSTERQGHRHEQQRDSSRHSGLDTDKPQLRLLAVDTGNPVLARRVTATAPMKMQGDKLQGTNMGLPMAKRDSSRHSASHQGQRGAHRERDSVHGEKGNLHEQQGDSSRHSGTGHRQTHNCVYSGRHRESSVSQASDSDGSYEDAGRQTVTTHGRSGSSSRHQHGASHGQAGDSSRHSASHQGAKRCTRERTLALEETGARHEQQRDSSDTQGLDMGKANVSSHTRQATGALHMKDEGDKTGDPPMERLGSSSGAIWASHGQGGDSSRHSASHQGQRGAHRETALANNTGAAISRKETTPGTQGPDMGKARLSLVLLDTGIPVPVTPVTAKGIQKIHEGNLRLPTEDLGPVRDTNMGLPMARQETALGTQRLIKGKEMHTERVTLSAGQRQGHRHEQQGDSSRHSGTGHRQTTTASTSGRHRESSVSQASDSDGSYEDAGRQTVTTHGRSGSSSRHQHGASHGQAGDSSRHSASHQGQRGAHRERDSVHGESGSSAGQRQGHRHEQQGDSSRHSGTGYGQSSTVSSRSRPRESSVRQSSDSEGHSENARRQTVTTHGRSQSSSVSQYGAAHDQTRDSLRHSDSHEGHRGTYRERDSVHGESGSSAGQRQGHHHEQQRGSSRHLGTAYGQSSTVSSRSRPRESSVSQASDSDGCYEDAGRQTLTTHARSGSSSRHQHGLSHGQEGDSSRHSASHQGQRVAHRESDSVHGESGSSAGQRRGHLHEQQRDSSRHSGTGHRQTSTASGSSRHRESSVSQASDSDGSYEDAGRITLTTHARSGSSSRHQHGASHGQAGVSSTHSESQQRYRPAPTERDSVQGEDRGTAMSSKETAPDTQGVNMDKAQLCSVAIDTDCPELVMLVTVLVILKLLVDS</sequence>
<evidence type="ECO:0000313" key="3">
    <source>
        <dbReference type="Proteomes" id="UP000299084"/>
    </source>
</evidence>
<feature type="compositionally biased region" description="Polar residues" evidence="1">
    <location>
        <begin position="222"/>
        <end position="240"/>
    </location>
</feature>
<dbReference type="PANTHER" id="PTHR22571">
    <property type="entry name" value="FILAGGRIN-RELATED"/>
    <property type="match status" value="1"/>
</dbReference>
<feature type="compositionally biased region" description="Polar residues" evidence="1">
    <location>
        <begin position="1598"/>
        <end position="1621"/>
    </location>
</feature>
<feature type="region of interest" description="Disordered" evidence="1">
    <location>
        <begin position="1216"/>
        <end position="1266"/>
    </location>
</feature>
<feature type="region of interest" description="Disordered" evidence="1">
    <location>
        <begin position="1545"/>
        <end position="1685"/>
    </location>
</feature>
<feature type="compositionally biased region" description="Polar residues" evidence="1">
    <location>
        <begin position="1167"/>
        <end position="1184"/>
    </location>
</feature>
<dbReference type="PANTHER" id="PTHR22571:SF51">
    <property type="entry name" value="FILAGGRIN"/>
    <property type="match status" value="1"/>
</dbReference>
<feature type="compositionally biased region" description="Basic and acidic residues" evidence="1">
    <location>
        <begin position="299"/>
        <end position="308"/>
    </location>
</feature>
<feature type="compositionally biased region" description="Polar residues" evidence="1">
    <location>
        <begin position="851"/>
        <end position="865"/>
    </location>
</feature>
<feature type="compositionally biased region" description="Basic and acidic residues" evidence="1">
    <location>
        <begin position="35"/>
        <end position="44"/>
    </location>
</feature>
<feature type="compositionally biased region" description="Low complexity" evidence="1">
    <location>
        <begin position="88"/>
        <end position="105"/>
    </location>
</feature>
<feature type="compositionally biased region" description="Basic and acidic residues" evidence="1">
    <location>
        <begin position="2630"/>
        <end position="2642"/>
    </location>
</feature>
<feature type="compositionally biased region" description="Polar residues" evidence="1">
    <location>
        <begin position="2225"/>
        <end position="2239"/>
    </location>
</feature>
<feature type="compositionally biased region" description="Basic and acidic residues" evidence="1">
    <location>
        <begin position="489"/>
        <end position="502"/>
    </location>
</feature>
<feature type="region of interest" description="Disordered" evidence="1">
    <location>
        <begin position="1480"/>
        <end position="1518"/>
    </location>
</feature>
<feature type="region of interest" description="Disordered" evidence="1">
    <location>
        <begin position="1404"/>
        <end position="1425"/>
    </location>
</feature>
<feature type="compositionally biased region" description="Polar residues" evidence="1">
    <location>
        <begin position="2591"/>
        <end position="2602"/>
    </location>
</feature>
<feature type="region of interest" description="Disordered" evidence="1">
    <location>
        <begin position="477"/>
        <end position="544"/>
    </location>
</feature>
<feature type="compositionally biased region" description="Low complexity" evidence="1">
    <location>
        <begin position="1974"/>
        <end position="1991"/>
    </location>
</feature>
<feature type="region of interest" description="Disordered" evidence="1">
    <location>
        <begin position="2203"/>
        <end position="2656"/>
    </location>
</feature>
<feature type="compositionally biased region" description="Basic and acidic residues" evidence="1">
    <location>
        <begin position="1019"/>
        <end position="1033"/>
    </location>
</feature>
<feature type="compositionally biased region" description="Basic and acidic residues" evidence="1">
    <location>
        <begin position="924"/>
        <end position="945"/>
    </location>
</feature>
<feature type="region of interest" description="Disordered" evidence="1">
    <location>
        <begin position="1299"/>
        <end position="1338"/>
    </location>
</feature>
<evidence type="ECO:0000313" key="2">
    <source>
        <dbReference type="EMBL" id="KAB1260685.1"/>
    </source>
</evidence>
<feature type="compositionally biased region" description="Basic and acidic residues" evidence="1">
    <location>
        <begin position="1827"/>
        <end position="1850"/>
    </location>
</feature>
<dbReference type="GO" id="GO:0061436">
    <property type="term" value="P:establishment of skin barrier"/>
    <property type="evidence" value="ECO:0007669"/>
    <property type="project" value="TreeGrafter"/>
</dbReference>
<feature type="compositionally biased region" description="Basic and acidic residues" evidence="1">
    <location>
        <begin position="376"/>
        <end position="386"/>
    </location>
</feature>
<feature type="compositionally biased region" description="Basic and acidic residues" evidence="1">
    <location>
        <begin position="580"/>
        <end position="590"/>
    </location>
</feature>
<feature type="compositionally biased region" description="Polar residues" evidence="1">
    <location>
        <begin position="1"/>
        <end position="17"/>
    </location>
</feature>
<feature type="region of interest" description="Disordered" evidence="1">
    <location>
        <begin position="1723"/>
        <end position="1850"/>
    </location>
</feature>
<feature type="compositionally biased region" description="Low complexity" evidence="1">
    <location>
        <begin position="894"/>
        <end position="911"/>
    </location>
</feature>
<feature type="compositionally biased region" description="Basic and acidic residues" evidence="1">
    <location>
        <begin position="2542"/>
        <end position="2551"/>
    </location>
</feature>
<feature type="compositionally biased region" description="Basic and acidic residues" evidence="1">
    <location>
        <begin position="1907"/>
        <end position="1930"/>
    </location>
</feature>
<feature type="compositionally biased region" description="Basic and acidic residues" evidence="1">
    <location>
        <begin position="1770"/>
        <end position="1784"/>
    </location>
</feature>
<accession>A0A5N4CP22</accession>
<feature type="compositionally biased region" description="Polar residues" evidence="1">
    <location>
        <begin position="1409"/>
        <end position="1422"/>
    </location>
</feature>
<feature type="compositionally biased region" description="Low complexity" evidence="1">
    <location>
        <begin position="1149"/>
        <end position="1158"/>
    </location>
</feature>
<feature type="region of interest" description="Disordered" evidence="1">
    <location>
        <begin position="829"/>
        <end position="955"/>
    </location>
</feature>
<protein>
    <submittedName>
        <fullName evidence="2">Filaggrin</fullName>
    </submittedName>
</protein>
<feature type="compositionally biased region" description="Basic and acidic residues" evidence="1">
    <location>
        <begin position="2215"/>
        <end position="2224"/>
    </location>
</feature>
<feature type="compositionally biased region" description="Basic and acidic residues" evidence="1">
    <location>
        <begin position="788"/>
        <end position="799"/>
    </location>
</feature>
<feature type="compositionally biased region" description="Polar residues" evidence="1">
    <location>
        <begin position="2614"/>
        <end position="2625"/>
    </location>
</feature>
<feature type="region of interest" description="Disordered" evidence="1">
    <location>
        <begin position="193"/>
        <end position="401"/>
    </location>
</feature>
<feature type="compositionally biased region" description="Polar residues" evidence="1">
    <location>
        <begin position="1630"/>
        <end position="1647"/>
    </location>
</feature>
<feature type="compositionally biased region" description="Polar residues" evidence="1">
    <location>
        <begin position="135"/>
        <end position="144"/>
    </location>
</feature>
<feature type="compositionally biased region" description="Basic and acidic residues" evidence="1">
    <location>
        <begin position="658"/>
        <end position="671"/>
    </location>
</feature>
<feature type="region of interest" description="Disordered" evidence="1">
    <location>
        <begin position="1"/>
        <end position="163"/>
    </location>
</feature>
<feature type="compositionally biased region" description="Basic and acidic residues" evidence="1">
    <location>
        <begin position="2350"/>
        <end position="2370"/>
    </location>
</feature>
<dbReference type="Pfam" id="PF03516">
    <property type="entry name" value="Filaggrin"/>
    <property type="match status" value="8"/>
</dbReference>
<feature type="region of interest" description="Disordered" evidence="1">
    <location>
        <begin position="722"/>
        <end position="807"/>
    </location>
</feature>
<feature type="compositionally biased region" description="Basic and acidic residues" evidence="1">
    <location>
        <begin position="273"/>
        <end position="283"/>
    </location>
</feature>
<feature type="compositionally biased region" description="Polar residues" evidence="1">
    <location>
        <begin position="45"/>
        <end position="64"/>
    </location>
</feature>
<feature type="region of interest" description="Disordered" evidence="1">
    <location>
        <begin position="1115"/>
        <end position="1199"/>
    </location>
</feature>
<gene>
    <name evidence="2" type="primary">Filaggrin</name>
    <name evidence="2" type="ORF">Cadr_000024801</name>
</gene>
<dbReference type="EMBL" id="JWIN03000021">
    <property type="protein sequence ID" value="KAB1260685.1"/>
    <property type="molecule type" value="Genomic_DNA"/>
</dbReference>
<feature type="compositionally biased region" description="Polar residues" evidence="1">
    <location>
        <begin position="2481"/>
        <end position="2493"/>
    </location>
</feature>
<feature type="compositionally biased region" description="Polar residues" evidence="1">
    <location>
        <begin position="591"/>
        <end position="605"/>
    </location>
</feature>
<feature type="compositionally biased region" description="Polar residues" evidence="1">
    <location>
        <begin position="1120"/>
        <end position="1129"/>
    </location>
</feature>
<feature type="compositionally biased region" description="Polar residues" evidence="1">
    <location>
        <begin position="2644"/>
        <end position="2656"/>
    </location>
</feature>